<comment type="catalytic activity">
    <reaction evidence="6 7">
        <text>diphosphate + H2O = 2 phosphate + H(+)</text>
        <dbReference type="Rhea" id="RHEA:24576"/>
        <dbReference type="ChEBI" id="CHEBI:15377"/>
        <dbReference type="ChEBI" id="CHEBI:15378"/>
        <dbReference type="ChEBI" id="CHEBI:33019"/>
        <dbReference type="ChEBI" id="CHEBI:43474"/>
        <dbReference type="EC" id="3.6.1.1"/>
    </reaction>
</comment>
<comment type="subcellular location">
    <subcellularLocation>
        <location evidence="7">Cytoplasm</location>
    </subcellularLocation>
</comment>
<evidence type="ECO:0000256" key="3">
    <source>
        <dbReference type="ARBA" id="ARBA00022723"/>
    </source>
</evidence>
<dbReference type="CDD" id="cd00412">
    <property type="entry name" value="pyrophosphatase"/>
    <property type="match status" value="1"/>
</dbReference>
<comment type="subunit">
    <text evidence="7">Homohexamer.</text>
</comment>
<evidence type="ECO:0000313" key="9">
    <source>
        <dbReference type="Proteomes" id="UP000031202"/>
    </source>
</evidence>
<comment type="caution">
    <text evidence="8">The sequence shown here is derived from an EMBL/GenBank/DDBJ whole genome shotgun (WGS) entry which is preliminary data.</text>
</comment>
<feature type="binding site" evidence="7">
    <location>
        <position position="43"/>
    </location>
    <ligand>
        <name>substrate</name>
    </ligand>
</feature>
<reference evidence="8 9" key="1">
    <citation type="submission" date="2014-12" db="EMBL/GenBank/DDBJ databases">
        <title>Genome sequencing of Microbacterium hominis TPW29.</title>
        <authorList>
            <person name="Tan P.W."/>
            <person name="Chan K.-G."/>
        </authorList>
    </citation>
    <scope>NUCLEOTIDE SEQUENCE [LARGE SCALE GENOMIC DNA]</scope>
    <source>
        <strain evidence="8 9">TPW29</strain>
    </source>
</reference>
<dbReference type="PANTHER" id="PTHR10286">
    <property type="entry name" value="INORGANIC PYROPHOSPHATASE"/>
    <property type="match status" value="1"/>
</dbReference>
<dbReference type="Pfam" id="PF00719">
    <property type="entry name" value="Pyrophosphatase"/>
    <property type="match status" value="1"/>
</dbReference>
<dbReference type="FunFam" id="3.90.80.10:FF:000003">
    <property type="entry name" value="Inorganic pyrophosphatase"/>
    <property type="match status" value="1"/>
</dbReference>
<dbReference type="InterPro" id="IPR036649">
    <property type="entry name" value="Pyrophosphatase_sf"/>
</dbReference>
<feature type="binding site" evidence="7">
    <location>
        <position position="53"/>
    </location>
    <ligand>
        <name>Mg(2+)</name>
        <dbReference type="ChEBI" id="CHEBI:18420"/>
        <label>1</label>
    </ligand>
</feature>
<evidence type="ECO:0000256" key="2">
    <source>
        <dbReference type="ARBA" id="ARBA00022490"/>
    </source>
</evidence>
<keyword evidence="4 7" id="KW-0378">Hydrolase</keyword>
<feature type="binding site" evidence="7">
    <location>
        <position position="58"/>
    </location>
    <ligand>
        <name>Mg(2+)</name>
        <dbReference type="ChEBI" id="CHEBI:18420"/>
        <label>2</label>
    </ligand>
</feature>
<keyword evidence="3 7" id="KW-0479">Metal-binding</keyword>
<dbReference type="HAMAP" id="MF_00209">
    <property type="entry name" value="Inorganic_PPase"/>
    <property type="match status" value="1"/>
</dbReference>
<feature type="binding site" evidence="7">
    <location>
        <position position="127"/>
    </location>
    <ligand>
        <name>substrate</name>
    </ligand>
</feature>
<evidence type="ECO:0000256" key="5">
    <source>
        <dbReference type="ARBA" id="ARBA00022842"/>
    </source>
</evidence>
<feature type="binding site" evidence="7">
    <location>
        <position position="17"/>
    </location>
    <ligand>
        <name>substrate</name>
    </ligand>
</feature>
<feature type="binding site" evidence="7">
    <location>
        <position position="90"/>
    </location>
    <ligand>
        <name>Mg(2+)</name>
        <dbReference type="ChEBI" id="CHEBI:18420"/>
        <label>3</label>
    </ligand>
</feature>
<evidence type="ECO:0000256" key="4">
    <source>
        <dbReference type="ARBA" id="ARBA00022801"/>
    </source>
</evidence>
<dbReference type="Gene3D" id="3.90.80.10">
    <property type="entry name" value="Inorganic pyrophosphatase"/>
    <property type="match status" value="1"/>
</dbReference>
<comment type="function">
    <text evidence="7">Catalyzes the hydrolysis of inorganic pyrophosphate (PPi) forming two phosphate ions.</text>
</comment>
<feature type="binding site" evidence="7">
    <location>
        <position position="58"/>
    </location>
    <ligand>
        <name>Mg(2+)</name>
        <dbReference type="ChEBI" id="CHEBI:18420"/>
        <label>1</label>
    </ligand>
</feature>
<keyword evidence="2 7" id="KW-0963">Cytoplasm</keyword>
<dbReference type="PROSITE" id="PS00387">
    <property type="entry name" value="PPASE"/>
    <property type="match status" value="1"/>
</dbReference>
<evidence type="ECO:0000256" key="7">
    <source>
        <dbReference type="HAMAP-Rule" id="MF_00209"/>
    </source>
</evidence>
<comment type="similarity">
    <text evidence="7">Belongs to the PPase family.</text>
</comment>
<keyword evidence="5 7" id="KW-0460">Magnesium</keyword>
<feature type="binding site" evidence="7">
    <location>
        <position position="90"/>
    </location>
    <ligand>
        <name>Mg(2+)</name>
        <dbReference type="ChEBI" id="CHEBI:18420"/>
        <label>1</label>
    </ligand>
</feature>
<evidence type="ECO:0000313" key="8">
    <source>
        <dbReference type="EMBL" id="KIC59477.1"/>
    </source>
</evidence>
<dbReference type="GO" id="GO:0006796">
    <property type="term" value="P:phosphate-containing compound metabolic process"/>
    <property type="evidence" value="ECO:0007669"/>
    <property type="project" value="InterPro"/>
</dbReference>
<dbReference type="Proteomes" id="UP000031202">
    <property type="component" value="Unassembled WGS sequence"/>
</dbReference>
<dbReference type="InterPro" id="IPR008162">
    <property type="entry name" value="Pyrophosphatase"/>
</dbReference>
<sequence length="177" mass="19791">MGAYDAVIEIPRGSRVKYEVDHGTGRVFLDRVLFTPMGYPANYGFFEDTLGEDGDPLDVLLLLDRDLYPGVMAKVRPVAVLKMLDEAGGDDKVVAVLAKDPRWAHIQDVDDLDEWTKGEIGHFFEHYKDLEPGKWVKVDQWAGAEEAERLVAEAFQRFQDEGAQTATQGEGHAPKTI</sequence>
<dbReference type="GO" id="GO:0005737">
    <property type="term" value="C:cytoplasm"/>
    <property type="evidence" value="ECO:0007669"/>
    <property type="project" value="UniProtKB-SubCell"/>
</dbReference>
<dbReference type="RefSeq" id="WP_036285974.1">
    <property type="nucleotide sequence ID" value="NZ_JWSZ01000003.1"/>
</dbReference>
<dbReference type="GO" id="GO:0000287">
    <property type="term" value="F:magnesium ion binding"/>
    <property type="evidence" value="ECO:0007669"/>
    <property type="project" value="UniProtKB-UniRule"/>
</dbReference>
<feature type="binding site" evidence="7">
    <location>
        <position position="9"/>
    </location>
    <ligand>
        <name>Mg(2+)</name>
        <dbReference type="ChEBI" id="CHEBI:18420"/>
        <label>2</label>
    </ligand>
</feature>
<dbReference type="AlphaFoldDB" id="A0A0B4CSQ9"/>
<gene>
    <name evidence="7" type="primary">ppa</name>
    <name evidence="8" type="ORF">RM52_03175</name>
</gene>
<evidence type="ECO:0000256" key="1">
    <source>
        <dbReference type="ARBA" id="ARBA00001946"/>
    </source>
</evidence>
<comment type="cofactor">
    <cofactor evidence="1 7">
        <name>Mg(2+)</name>
        <dbReference type="ChEBI" id="CHEBI:18420"/>
    </cofactor>
</comment>
<evidence type="ECO:0000256" key="6">
    <source>
        <dbReference type="ARBA" id="ARBA00047820"/>
    </source>
</evidence>
<accession>A0A0B4CSQ9</accession>
<feature type="active site" description="Proton acceptor" evidence="7">
    <location>
        <position position="90"/>
    </location>
</feature>
<dbReference type="GO" id="GO:0004427">
    <property type="term" value="F:inorganic diphosphate phosphatase activity"/>
    <property type="evidence" value="ECO:0007669"/>
    <property type="project" value="UniProtKB-UniRule"/>
</dbReference>
<feature type="binding site" evidence="7">
    <location>
        <position position="31"/>
    </location>
    <ligand>
        <name>substrate</name>
    </ligand>
</feature>
<dbReference type="SUPFAM" id="SSF50324">
    <property type="entry name" value="Inorganic pyrophosphatase"/>
    <property type="match status" value="1"/>
</dbReference>
<protein>
    <recommendedName>
        <fullName evidence="7">Inorganic pyrophosphatase</fullName>
        <ecNumber evidence="7">3.6.1.1</ecNumber>
    </recommendedName>
    <alternativeName>
        <fullName evidence="7">Pyrophosphate phospho-hydrolase</fullName>
        <shortName evidence="7">PPase</shortName>
    </alternativeName>
</protein>
<name>A0A0B4CSQ9_9MICO</name>
<feature type="binding site" evidence="7">
    <location>
        <position position="85"/>
    </location>
    <ligand>
        <name>Mg(2+)</name>
        <dbReference type="ChEBI" id="CHEBI:18420"/>
        <label>3</label>
    </ligand>
</feature>
<dbReference type="EC" id="3.6.1.1" evidence="7"/>
<organism evidence="8 9">
    <name type="scientific">Microbacterium hominis</name>
    <dbReference type="NCBI Taxonomy" id="162426"/>
    <lineage>
        <taxon>Bacteria</taxon>
        <taxon>Bacillati</taxon>
        <taxon>Actinomycetota</taxon>
        <taxon>Actinomycetes</taxon>
        <taxon>Micrococcales</taxon>
        <taxon>Microbacteriaceae</taxon>
        <taxon>Microbacterium</taxon>
    </lineage>
</organism>
<dbReference type="EMBL" id="JWSZ01000003">
    <property type="protein sequence ID" value="KIC59477.1"/>
    <property type="molecule type" value="Genomic_DNA"/>
</dbReference>
<proteinExistence type="inferred from homology"/>